<keyword evidence="3" id="KW-1185">Reference proteome</keyword>
<reference evidence="2" key="1">
    <citation type="submission" date="2020-08" db="EMBL/GenBank/DDBJ databases">
        <title>Genome public.</title>
        <authorList>
            <person name="Liu C."/>
            <person name="Sun Q."/>
        </authorList>
    </citation>
    <scope>NUCLEOTIDE SEQUENCE</scope>
    <source>
        <strain evidence="2">BX1005</strain>
    </source>
</reference>
<dbReference type="GO" id="GO:0030435">
    <property type="term" value="P:sporulation resulting in formation of a cellular spore"/>
    <property type="evidence" value="ECO:0007669"/>
    <property type="project" value="InterPro"/>
</dbReference>
<sequence>MKHFLYRILCGLVLFILIPVVFTLVMQQGQKDPVIAKKDKTAYQTKETDFDEDILTGIIANEVTMETEIEALKAQAVIARTNCYRAIKRGEDLPEGLTKGEMIRIFGEENFSEYYSRLESSIEATKGVVMTYNGEYIKADFHKCSAGYTRNANSIYQNEDFPYLKSKDSRTDIISPDFLKVVFYTPQEFVEKGRELFGDAADISAGKTAAELLSEISVTKKDEAGYVTECTVLGTAYSGEKIRLLYDWDSSAFALKEVDGRIRVVTKGVGHGLGCSLYGADAMAEQGYSYKEILEYFYTEIEFVSQ</sequence>
<dbReference type="EMBL" id="JACOPH010000006">
    <property type="protein sequence ID" value="MBC5714281.1"/>
    <property type="molecule type" value="Genomic_DNA"/>
</dbReference>
<dbReference type="InterPro" id="IPR013693">
    <property type="entry name" value="SpoIID/LytB_N"/>
</dbReference>
<name>A0A923LQ95_9FIRM</name>
<dbReference type="Proteomes" id="UP000606720">
    <property type="component" value="Unassembled WGS sequence"/>
</dbReference>
<accession>A0A923LQ95</accession>
<comment type="caution">
    <text evidence="2">The sequence shown here is derived from an EMBL/GenBank/DDBJ whole genome shotgun (WGS) entry which is preliminary data.</text>
</comment>
<organism evidence="2 3">
    <name type="scientific">Roseburia zhanii</name>
    <dbReference type="NCBI Taxonomy" id="2763064"/>
    <lineage>
        <taxon>Bacteria</taxon>
        <taxon>Bacillati</taxon>
        <taxon>Bacillota</taxon>
        <taxon>Clostridia</taxon>
        <taxon>Lachnospirales</taxon>
        <taxon>Lachnospiraceae</taxon>
        <taxon>Roseburia</taxon>
    </lineage>
</organism>
<evidence type="ECO:0000313" key="2">
    <source>
        <dbReference type="EMBL" id="MBC5714281.1"/>
    </source>
</evidence>
<dbReference type="NCBIfam" id="TIGR02669">
    <property type="entry name" value="SpoIID_LytB"/>
    <property type="match status" value="1"/>
</dbReference>
<dbReference type="AlphaFoldDB" id="A0A923LQ95"/>
<dbReference type="InterPro" id="IPR013486">
    <property type="entry name" value="SpoIID/LytB"/>
</dbReference>
<gene>
    <name evidence="2" type="ORF">H8S17_08670</name>
</gene>
<evidence type="ECO:0000313" key="3">
    <source>
        <dbReference type="Proteomes" id="UP000606720"/>
    </source>
</evidence>
<evidence type="ECO:0000259" key="1">
    <source>
        <dbReference type="Pfam" id="PF08486"/>
    </source>
</evidence>
<proteinExistence type="predicted"/>
<protein>
    <submittedName>
        <fullName evidence="2">SpoIID/LytB domain-containing protein</fullName>
    </submittedName>
</protein>
<dbReference type="RefSeq" id="WP_186867010.1">
    <property type="nucleotide sequence ID" value="NZ_JACOPH010000006.1"/>
</dbReference>
<feature type="domain" description="Sporulation stage II protein D amidase enhancer LytB N-terminal" evidence="1">
    <location>
        <begin position="52"/>
        <end position="132"/>
    </location>
</feature>
<dbReference type="Pfam" id="PF08486">
    <property type="entry name" value="SpoIID"/>
    <property type="match status" value="1"/>
</dbReference>